<protein>
    <submittedName>
        <fullName evidence="2">Uncharacterized protein</fullName>
    </submittedName>
</protein>
<keyword evidence="3" id="KW-1185">Reference proteome</keyword>
<reference evidence="2" key="1">
    <citation type="submission" date="2022-02" db="EMBL/GenBank/DDBJ databases">
        <title>Qipengyuania spongiae sp. nov., isolated from marine sponge.</title>
        <authorList>
            <person name="Li Z."/>
            <person name="Zhang M."/>
        </authorList>
    </citation>
    <scope>NUCLEOTIDE SEQUENCE</scope>
    <source>
        <strain evidence="2">PHS-Z21</strain>
    </source>
</reference>
<dbReference type="RefSeq" id="WP_265557745.1">
    <property type="nucleotide sequence ID" value="NZ_CP092471.1"/>
</dbReference>
<evidence type="ECO:0000313" key="2">
    <source>
        <dbReference type="EMBL" id="UVI38577.1"/>
    </source>
</evidence>
<evidence type="ECO:0000256" key="1">
    <source>
        <dbReference type="SAM" id="Phobius"/>
    </source>
</evidence>
<keyword evidence="1" id="KW-0812">Transmembrane</keyword>
<gene>
    <name evidence="2" type="ORF">L1F33_09985</name>
</gene>
<keyword evidence="1" id="KW-0472">Membrane</keyword>
<evidence type="ECO:0000313" key="3">
    <source>
        <dbReference type="Proteomes" id="UP001065265"/>
    </source>
</evidence>
<dbReference type="Proteomes" id="UP001065265">
    <property type="component" value="Chromosome"/>
</dbReference>
<dbReference type="EMBL" id="CP092471">
    <property type="protein sequence ID" value="UVI38577.1"/>
    <property type="molecule type" value="Genomic_DNA"/>
</dbReference>
<name>A0ABY5SVK2_9SPHN</name>
<feature type="transmembrane region" description="Helical" evidence="1">
    <location>
        <begin position="46"/>
        <end position="62"/>
    </location>
</feature>
<keyword evidence="1" id="KW-1133">Transmembrane helix</keyword>
<sequence>MRRSLVLTDEAARHPFRASLPPHVRREAITANDDAFWRVTARDMRGVVTTYFACLAAVLAFIL</sequence>
<accession>A0ABY5SVK2</accession>
<proteinExistence type="predicted"/>
<organism evidence="2 3">
    <name type="scientific">Qipengyuania spongiae</name>
    <dbReference type="NCBI Taxonomy" id="2909673"/>
    <lineage>
        <taxon>Bacteria</taxon>
        <taxon>Pseudomonadati</taxon>
        <taxon>Pseudomonadota</taxon>
        <taxon>Alphaproteobacteria</taxon>
        <taxon>Sphingomonadales</taxon>
        <taxon>Erythrobacteraceae</taxon>
        <taxon>Qipengyuania</taxon>
    </lineage>
</organism>